<dbReference type="GO" id="GO:0008168">
    <property type="term" value="F:methyltransferase activity"/>
    <property type="evidence" value="ECO:0007669"/>
    <property type="project" value="UniProtKB-KW"/>
</dbReference>
<sequence>MLSDAEGAALAPDVSGLPSSADVLAARLAFPAGLEQPEGSFRFSADALLLAAYASRRFSPNVATRFIDLGTGCGIVAHACMLLSGNMALGWGIDCYPALIEAGIRNAQRLGLAGSLRFLCGDLRDSVFLKQMSNKIGLVDAVISNPPWRLLGSGRLPADEARRTALFGDASTLGVFAAAASSLLKPGGRFFCLVGAHRTADMLAALSEARLRASSLLFVHKKEDSPAALSLLEARKGSRASLEVEPPLFLYGPRQVLTPESLEFCPFLR</sequence>
<dbReference type="PANTHER" id="PTHR47739">
    <property type="entry name" value="TRNA1(VAL) (ADENINE(37)-N6)-METHYLTRANSFERASE"/>
    <property type="match status" value="1"/>
</dbReference>
<keyword evidence="1" id="KW-0808">Transferase</keyword>
<dbReference type="CDD" id="cd02440">
    <property type="entry name" value="AdoMet_MTases"/>
    <property type="match status" value="1"/>
</dbReference>
<evidence type="ECO:0000313" key="2">
    <source>
        <dbReference type="Proteomes" id="UP000824264"/>
    </source>
</evidence>
<proteinExistence type="predicted"/>
<dbReference type="EMBL" id="DXGI01000348">
    <property type="protein sequence ID" value="HIW79303.1"/>
    <property type="molecule type" value="Genomic_DNA"/>
</dbReference>
<dbReference type="InterPro" id="IPR050210">
    <property type="entry name" value="tRNA_Adenine-N(6)_MTase"/>
</dbReference>
<evidence type="ECO:0000313" key="1">
    <source>
        <dbReference type="EMBL" id="HIW79303.1"/>
    </source>
</evidence>
<dbReference type="PANTHER" id="PTHR47739:SF1">
    <property type="entry name" value="TRNA1(VAL) (ADENINE(37)-N6)-METHYLTRANSFERASE"/>
    <property type="match status" value="1"/>
</dbReference>
<dbReference type="Proteomes" id="UP000824264">
    <property type="component" value="Unassembled WGS sequence"/>
</dbReference>
<dbReference type="PROSITE" id="PS00092">
    <property type="entry name" value="N6_MTASE"/>
    <property type="match status" value="1"/>
</dbReference>
<dbReference type="InterPro" id="IPR029063">
    <property type="entry name" value="SAM-dependent_MTases_sf"/>
</dbReference>
<gene>
    <name evidence="1" type="ORF">H9874_09195</name>
</gene>
<dbReference type="GO" id="GO:0003676">
    <property type="term" value="F:nucleic acid binding"/>
    <property type="evidence" value="ECO:0007669"/>
    <property type="project" value="InterPro"/>
</dbReference>
<protein>
    <submittedName>
        <fullName evidence="1">Methyltransferase</fullName>
    </submittedName>
</protein>
<keyword evidence="1" id="KW-0489">Methyltransferase</keyword>
<dbReference type="SUPFAM" id="SSF53335">
    <property type="entry name" value="S-adenosyl-L-methionine-dependent methyltransferases"/>
    <property type="match status" value="1"/>
</dbReference>
<dbReference type="GO" id="GO:0032259">
    <property type="term" value="P:methylation"/>
    <property type="evidence" value="ECO:0007669"/>
    <property type="project" value="UniProtKB-KW"/>
</dbReference>
<comment type="caution">
    <text evidence="1">The sequence shown here is derived from an EMBL/GenBank/DDBJ whole genome shotgun (WGS) entry which is preliminary data.</text>
</comment>
<accession>A0A9D1U9N6</accession>
<dbReference type="AlphaFoldDB" id="A0A9D1U9N6"/>
<reference evidence="1" key="1">
    <citation type="journal article" date="2021" name="PeerJ">
        <title>Extensive microbial diversity within the chicken gut microbiome revealed by metagenomics and culture.</title>
        <authorList>
            <person name="Gilroy R."/>
            <person name="Ravi A."/>
            <person name="Getino M."/>
            <person name="Pursley I."/>
            <person name="Horton D.L."/>
            <person name="Alikhan N.F."/>
            <person name="Baker D."/>
            <person name="Gharbi K."/>
            <person name="Hall N."/>
            <person name="Watson M."/>
            <person name="Adriaenssens E.M."/>
            <person name="Foster-Nyarko E."/>
            <person name="Jarju S."/>
            <person name="Secka A."/>
            <person name="Antonio M."/>
            <person name="Oren A."/>
            <person name="Chaudhuri R.R."/>
            <person name="La Ragione R."/>
            <person name="Hildebrand F."/>
            <person name="Pallen M.J."/>
        </authorList>
    </citation>
    <scope>NUCLEOTIDE SEQUENCE</scope>
    <source>
        <strain evidence="1">ChiSxjej5B17-1746</strain>
    </source>
</reference>
<organism evidence="1 2">
    <name type="scientific">Candidatus Bilophila faecipullorum</name>
    <dbReference type="NCBI Taxonomy" id="2838482"/>
    <lineage>
        <taxon>Bacteria</taxon>
        <taxon>Pseudomonadati</taxon>
        <taxon>Thermodesulfobacteriota</taxon>
        <taxon>Desulfovibrionia</taxon>
        <taxon>Desulfovibrionales</taxon>
        <taxon>Desulfovibrionaceae</taxon>
        <taxon>Bilophila</taxon>
    </lineage>
</organism>
<reference evidence="1" key="2">
    <citation type="submission" date="2021-04" db="EMBL/GenBank/DDBJ databases">
        <authorList>
            <person name="Gilroy R."/>
        </authorList>
    </citation>
    <scope>NUCLEOTIDE SEQUENCE</scope>
    <source>
        <strain evidence="1">ChiSxjej5B17-1746</strain>
    </source>
</reference>
<dbReference type="Gene3D" id="3.40.50.150">
    <property type="entry name" value="Vaccinia Virus protein VP39"/>
    <property type="match status" value="1"/>
</dbReference>
<name>A0A9D1U9N6_9BACT</name>
<dbReference type="InterPro" id="IPR002052">
    <property type="entry name" value="DNA_methylase_N6_adenine_CS"/>
</dbReference>